<dbReference type="InParanoid" id="I7M913"/>
<keyword evidence="7" id="KW-0479">Metal-binding</keyword>
<comment type="similarity">
    <text evidence="1">Belongs to the class-II aminoacyl-tRNA synthetase family. Alax-L subfamily.</text>
</comment>
<protein>
    <recommendedName>
        <fullName evidence="3">Alanine--tRNA ligase</fullName>
        <ecNumber evidence="2">6.1.1.7</ecNumber>
    </recommendedName>
</protein>
<dbReference type="FunFam" id="3.30.980.10:FF:000004">
    <property type="entry name" value="Alanine--tRNA ligase, cytoplasmic"/>
    <property type="match status" value="1"/>
</dbReference>
<dbReference type="InterPro" id="IPR009000">
    <property type="entry name" value="Transl_B-barrel_sf"/>
</dbReference>
<evidence type="ECO:0000256" key="11">
    <source>
        <dbReference type="ARBA" id="ARBA00022884"/>
    </source>
</evidence>
<dbReference type="GO" id="GO:0005739">
    <property type="term" value="C:mitochondrion"/>
    <property type="evidence" value="ECO:0007669"/>
    <property type="project" value="TreeGrafter"/>
</dbReference>
<proteinExistence type="inferred from homology"/>
<evidence type="ECO:0000256" key="8">
    <source>
        <dbReference type="ARBA" id="ARBA00022741"/>
    </source>
</evidence>
<dbReference type="Gene3D" id="3.30.930.10">
    <property type="entry name" value="Bira Bifunctional Protein, Domain 2"/>
    <property type="match status" value="1"/>
</dbReference>
<evidence type="ECO:0000256" key="12">
    <source>
        <dbReference type="ARBA" id="ARBA00022917"/>
    </source>
</evidence>
<dbReference type="InterPro" id="IPR002318">
    <property type="entry name" value="Ala-tRNA-lgiase_IIc"/>
</dbReference>
<dbReference type="KEGG" id="tet:TTHERM_00221140"/>
<feature type="domain" description="Alanyl-transfer RNA synthetases family profile" evidence="14">
    <location>
        <begin position="94"/>
        <end position="795"/>
    </location>
</feature>
<dbReference type="GO" id="GO:0002161">
    <property type="term" value="F:aminoacyl-tRNA deacylase activity"/>
    <property type="evidence" value="ECO:0007669"/>
    <property type="project" value="TreeGrafter"/>
</dbReference>
<dbReference type="SMART" id="SM00863">
    <property type="entry name" value="tRNA_SAD"/>
    <property type="match status" value="1"/>
</dbReference>
<evidence type="ECO:0000256" key="3">
    <source>
        <dbReference type="ARBA" id="ARBA00017959"/>
    </source>
</evidence>
<keyword evidence="13" id="KW-0030">Aminoacyl-tRNA synthetase</keyword>
<dbReference type="FunFam" id="3.30.54.20:FF:000004">
    <property type="entry name" value="Alanine--tRNA ligase"/>
    <property type="match status" value="1"/>
</dbReference>
<evidence type="ECO:0000256" key="13">
    <source>
        <dbReference type="ARBA" id="ARBA00023146"/>
    </source>
</evidence>
<dbReference type="InterPro" id="IPR012947">
    <property type="entry name" value="tRNA_SAD"/>
</dbReference>
<dbReference type="InterPro" id="IPR045864">
    <property type="entry name" value="aa-tRNA-synth_II/BPL/LPL"/>
</dbReference>
<dbReference type="SUPFAM" id="SSF101353">
    <property type="entry name" value="Putative anticodon-binding domain of alanyl-tRNA synthetase (AlaRS)"/>
    <property type="match status" value="1"/>
</dbReference>
<reference evidence="16" key="1">
    <citation type="journal article" date="2006" name="PLoS Biol.">
        <title>Macronuclear genome sequence of the ciliate Tetrahymena thermophila, a model eukaryote.</title>
        <authorList>
            <person name="Eisen J.A."/>
            <person name="Coyne R.S."/>
            <person name="Wu M."/>
            <person name="Wu D."/>
            <person name="Thiagarajan M."/>
            <person name="Wortman J.R."/>
            <person name="Badger J.H."/>
            <person name="Ren Q."/>
            <person name="Amedeo P."/>
            <person name="Jones K.M."/>
            <person name="Tallon L.J."/>
            <person name="Delcher A.L."/>
            <person name="Salzberg S.L."/>
            <person name="Silva J.C."/>
            <person name="Haas B.J."/>
            <person name="Majoros W.H."/>
            <person name="Farzad M."/>
            <person name="Carlton J.M."/>
            <person name="Smith R.K. Jr."/>
            <person name="Garg J."/>
            <person name="Pearlman R.E."/>
            <person name="Karrer K.M."/>
            <person name="Sun L."/>
            <person name="Manning G."/>
            <person name="Elde N.C."/>
            <person name="Turkewitz A.P."/>
            <person name="Asai D.J."/>
            <person name="Wilkes D.E."/>
            <person name="Wang Y."/>
            <person name="Cai H."/>
            <person name="Collins K."/>
            <person name="Stewart B.A."/>
            <person name="Lee S.R."/>
            <person name="Wilamowska K."/>
            <person name="Weinberg Z."/>
            <person name="Ruzzo W.L."/>
            <person name="Wloga D."/>
            <person name="Gaertig J."/>
            <person name="Frankel J."/>
            <person name="Tsao C.-C."/>
            <person name="Gorovsky M.A."/>
            <person name="Keeling P.J."/>
            <person name="Waller R.F."/>
            <person name="Patron N.J."/>
            <person name="Cherry J.M."/>
            <person name="Stover N.A."/>
            <person name="Krieger C.J."/>
            <person name="del Toro C."/>
            <person name="Ryder H.F."/>
            <person name="Williamson S.C."/>
            <person name="Barbeau R.A."/>
            <person name="Hamilton E.P."/>
            <person name="Orias E."/>
        </authorList>
    </citation>
    <scope>NUCLEOTIDE SEQUENCE [LARGE SCALE GENOMIC DNA]</scope>
    <source>
        <strain evidence="16">SB210</strain>
    </source>
</reference>
<dbReference type="EMBL" id="GG662621">
    <property type="protein sequence ID" value="EAS00441.2"/>
    <property type="molecule type" value="Genomic_DNA"/>
</dbReference>
<evidence type="ECO:0000256" key="4">
    <source>
        <dbReference type="ARBA" id="ARBA00022490"/>
    </source>
</evidence>
<dbReference type="InterPro" id="IPR018162">
    <property type="entry name" value="Ala-tRNA-ligase_IIc_anticod-bd"/>
</dbReference>
<dbReference type="PANTHER" id="PTHR11777">
    <property type="entry name" value="ALANYL-TRNA SYNTHETASE"/>
    <property type="match status" value="1"/>
</dbReference>
<name>I7M913_TETTS</name>
<dbReference type="GO" id="GO:0000049">
    <property type="term" value="F:tRNA binding"/>
    <property type="evidence" value="ECO:0007669"/>
    <property type="project" value="UniProtKB-KW"/>
</dbReference>
<evidence type="ECO:0000256" key="2">
    <source>
        <dbReference type="ARBA" id="ARBA00013168"/>
    </source>
</evidence>
<dbReference type="Pfam" id="PF01411">
    <property type="entry name" value="tRNA-synt_2c"/>
    <property type="match status" value="1"/>
</dbReference>
<dbReference type="HAMAP" id="MF_00036_A">
    <property type="entry name" value="Ala_tRNA_synth_A"/>
    <property type="match status" value="1"/>
</dbReference>
<dbReference type="GeneID" id="7843498"/>
<dbReference type="STRING" id="312017.I7M913"/>
<dbReference type="InterPro" id="IPR018164">
    <property type="entry name" value="Ala-tRNA-synth_IIc_N"/>
</dbReference>
<evidence type="ECO:0000256" key="6">
    <source>
        <dbReference type="ARBA" id="ARBA00022598"/>
    </source>
</evidence>
<dbReference type="EC" id="6.1.1.7" evidence="2"/>
<keyword evidence="4" id="KW-0963">Cytoplasm</keyword>
<organism evidence="15 16">
    <name type="scientific">Tetrahymena thermophila (strain SB210)</name>
    <dbReference type="NCBI Taxonomy" id="312017"/>
    <lineage>
        <taxon>Eukaryota</taxon>
        <taxon>Sar</taxon>
        <taxon>Alveolata</taxon>
        <taxon>Ciliophora</taxon>
        <taxon>Intramacronucleata</taxon>
        <taxon>Oligohymenophorea</taxon>
        <taxon>Hymenostomatida</taxon>
        <taxon>Tetrahymenina</taxon>
        <taxon>Tetrahymenidae</taxon>
        <taxon>Tetrahymena</taxon>
    </lineage>
</organism>
<accession>I7M913</accession>
<dbReference type="PANTHER" id="PTHR11777:SF9">
    <property type="entry name" value="ALANINE--TRNA LIGASE, CYTOPLASMIC"/>
    <property type="match status" value="1"/>
</dbReference>
<dbReference type="PRINTS" id="PR00980">
    <property type="entry name" value="TRNASYNTHALA"/>
</dbReference>
<dbReference type="SUPFAM" id="SSF55186">
    <property type="entry name" value="ThrRS/AlaRS common domain"/>
    <property type="match status" value="1"/>
</dbReference>
<evidence type="ECO:0000313" key="16">
    <source>
        <dbReference type="Proteomes" id="UP000009168"/>
    </source>
</evidence>
<gene>
    <name evidence="15" type="ORF">TTHERM_00221140</name>
</gene>
<dbReference type="GO" id="GO:0004813">
    <property type="term" value="F:alanine-tRNA ligase activity"/>
    <property type="evidence" value="ECO:0007669"/>
    <property type="project" value="UniProtKB-EC"/>
</dbReference>
<dbReference type="Pfam" id="PF07973">
    <property type="entry name" value="tRNA_SAD"/>
    <property type="match status" value="1"/>
</dbReference>
<keyword evidence="11" id="KW-0694">RNA-binding</keyword>
<dbReference type="SUPFAM" id="SSF50447">
    <property type="entry name" value="Translation proteins"/>
    <property type="match status" value="1"/>
</dbReference>
<evidence type="ECO:0000256" key="5">
    <source>
        <dbReference type="ARBA" id="ARBA00022555"/>
    </source>
</evidence>
<evidence type="ECO:0000256" key="1">
    <source>
        <dbReference type="ARBA" id="ARBA00008429"/>
    </source>
</evidence>
<dbReference type="OrthoDB" id="2423964at2759"/>
<evidence type="ECO:0000259" key="14">
    <source>
        <dbReference type="PROSITE" id="PS50860"/>
    </source>
</evidence>
<dbReference type="InterPro" id="IPR022429">
    <property type="entry name" value="Ala-tRNA_lgiase_arc"/>
</dbReference>
<dbReference type="GO" id="GO:0046872">
    <property type="term" value="F:metal ion binding"/>
    <property type="evidence" value="ECO:0007669"/>
    <property type="project" value="UniProtKB-KW"/>
</dbReference>
<keyword evidence="12" id="KW-0648">Protein biosynthesis</keyword>
<sequence>MENFEEKVEEATLVAAKTPKEMKAMYRPEFQKNPQKYYPTQVFAKFGYSRHQCPKCQNFYWRFSEKQDTCGDSACVGKYTFIGEPTGIGKEEKLTYDGAWKNFEKSFTSARKPCTAIKRYPVVARWRNDVDFVAAGIYCFQPYCMTGELQPPANPLIQPQFCVRFNDLDNIGLTGRHYSGFIMIGIQSFCYPGTEDKTFFSEECVEFNLNWLIDGLKIPKDEITLIEDIWSGGGNLGSCVEYFVKGLEVGNMVFTMYKYYPDGKLEDLEIKVIDVGIGMERIPWLINGTPTSYMDVFDTSYKYLQEKLQVETSTEIWKQIGPYTCHLNADESDDMEKTWQMVASSIGKTVQECKQAITPVKDLYIVLDHTRAALVLIQDGALPSNTGGGSNIRNIIRRVFAIMKKNGWWDKLGKTKEEQMKNFLTLFDMHQQDLEKLYGKFPEYKSFGSIIEIEYEKWSSTDKAQQKKIVDSFNKKKALTLNDWIVAIESWGLSPDTITEVTGLPQPDNLYNEMELRKMKLTKAPEQILYQTANIQETVHLFYEHQNKFDFEAKIVEIFADYKNVENRNIVILDQSCFYPTSGGQQNDIGVMTVDGQKYNVVDVIKVGKCVLHILDRSLPNPDNSHYIGQKVHAVVDENRRKILRNHHTSTHIVFAACRQVLGPHVWQNGAKKTVDMAHLDITHYASLTEEQEMEIEKIANTIVFSSKNINKEFVNKAEAEKEHGFRLYQGGVVPGDTLRVVNIEGTDVEACCGTHCDNTSEVGIIRILKTNRISDGIIRLYFVAGERSLQKLSTQTKVLVDLQNIFKVKESDLVSTSLKFFTERNKFIERHKSATQKVLNLQMELFLAKDKYKNIFVKSTESEATLYFSFMGNFIKAQKDAGKGIVFVGEGEKGFVFGQFGNKSDFDQEKFLALLQEDNPGVTYKKCLTSITANKVKLDNVLQFSFSGKVKYEKVKKDLITLGLIEADL</sequence>
<keyword evidence="6 15" id="KW-0436">Ligase</keyword>
<dbReference type="InterPro" id="IPR018165">
    <property type="entry name" value="Ala-tRNA-synth_IIc_core"/>
</dbReference>
<dbReference type="Gene3D" id="2.40.30.130">
    <property type="match status" value="1"/>
</dbReference>
<dbReference type="Gene3D" id="3.30.980.10">
    <property type="entry name" value="Threonyl-trna Synthetase, Chain A, domain 2"/>
    <property type="match status" value="1"/>
</dbReference>
<keyword evidence="9" id="KW-0862">Zinc</keyword>
<keyword evidence="5" id="KW-0820">tRNA-binding</keyword>
<dbReference type="FunCoup" id="I7M913">
    <property type="interactions" value="406"/>
</dbReference>
<dbReference type="PROSITE" id="PS50860">
    <property type="entry name" value="AA_TRNA_LIGASE_II_ALA"/>
    <property type="match status" value="1"/>
</dbReference>
<dbReference type="RefSeq" id="XP_001020686.2">
    <property type="nucleotide sequence ID" value="XM_001020686.2"/>
</dbReference>
<keyword evidence="10" id="KW-0067">ATP-binding</keyword>
<evidence type="ECO:0000256" key="10">
    <source>
        <dbReference type="ARBA" id="ARBA00022840"/>
    </source>
</evidence>
<evidence type="ECO:0000256" key="7">
    <source>
        <dbReference type="ARBA" id="ARBA00022723"/>
    </source>
</evidence>
<dbReference type="AlphaFoldDB" id="I7M913"/>
<dbReference type="SUPFAM" id="SSF55681">
    <property type="entry name" value="Class II aaRS and biotin synthetases"/>
    <property type="match status" value="1"/>
</dbReference>
<dbReference type="InterPro" id="IPR018163">
    <property type="entry name" value="Thr/Ala-tRNA-synth_IIc_edit"/>
</dbReference>
<dbReference type="Gene3D" id="3.30.54.20">
    <property type="match status" value="1"/>
</dbReference>
<dbReference type="eggNOG" id="KOG0188">
    <property type="taxonomic scope" value="Eukaryota"/>
</dbReference>
<dbReference type="GO" id="GO:0005524">
    <property type="term" value="F:ATP binding"/>
    <property type="evidence" value="ECO:0007669"/>
    <property type="project" value="UniProtKB-KW"/>
</dbReference>
<evidence type="ECO:0000256" key="9">
    <source>
        <dbReference type="ARBA" id="ARBA00022833"/>
    </source>
</evidence>
<dbReference type="InterPro" id="IPR050058">
    <property type="entry name" value="Ala-tRNA_ligase"/>
</dbReference>
<keyword evidence="8" id="KW-0547">Nucleotide-binding</keyword>
<dbReference type="Proteomes" id="UP000009168">
    <property type="component" value="Unassembled WGS sequence"/>
</dbReference>
<evidence type="ECO:0000313" key="15">
    <source>
        <dbReference type="EMBL" id="EAS00441.2"/>
    </source>
</evidence>
<keyword evidence="16" id="KW-1185">Reference proteome</keyword>
<dbReference type="GO" id="GO:0006419">
    <property type="term" value="P:alanyl-tRNA aminoacylation"/>
    <property type="evidence" value="ECO:0007669"/>
    <property type="project" value="InterPro"/>
</dbReference>